<dbReference type="eggNOG" id="ENOG502RGUW">
    <property type="taxonomic scope" value="Eukaryota"/>
</dbReference>
<evidence type="ECO:0000313" key="2">
    <source>
        <dbReference type="Proteomes" id="UP000001611"/>
    </source>
</evidence>
<dbReference type="EMBL" id="DS572702">
    <property type="protein sequence ID" value="EGY23417.1"/>
    <property type="molecule type" value="Genomic_DNA"/>
</dbReference>
<dbReference type="KEGG" id="vda:VDAG_04855"/>
<keyword evidence="2" id="KW-1185">Reference proteome</keyword>
<dbReference type="HOGENOM" id="CLU_321883_0_0_1"/>
<dbReference type="OrthoDB" id="5154177at2759"/>
<dbReference type="STRING" id="498257.G2X370"/>
<dbReference type="InParanoid" id="G2X370"/>
<reference evidence="1 2" key="1">
    <citation type="submission" date="2008-03" db="EMBL/GenBank/DDBJ databases">
        <title>The Genome Sequence of Verticillium dahliae VdLs.17.</title>
        <authorList>
            <consortium name="The Broad Institute Genome Sequencing Platform"/>
            <person name="Ma L.-J.J."/>
            <person name="Klosterman S.J."/>
            <person name="Subbarao K."/>
            <person name="Dobinson K."/>
            <person name="Veronese P."/>
            <person name="Kang S."/>
            <person name="Gold S.E."/>
            <person name="Young S."/>
            <person name="Jaffe D."/>
            <person name="Gnerre S."/>
            <person name="Berlin A."/>
            <person name="Heiman D."/>
            <person name="Hepburn T."/>
            <person name="Sykes S."/>
            <person name="Alvarado L."/>
            <person name="Kodira C.D."/>
            <person name="Lander E."/>
            <person name="Galagan J."/>
            <person name="Nusbaum C."/>
            <person name="Birren B."/>
        </authorList>
    </citation>
    <scope>NUCLEOTIDE SEQUENCE [LARGE SCALE GENOMIC DNA]</scope>
    <source>
        <strain evidence="2">VdLs.17 / ATCC MYA-4575 / FGSC 10137</strain>
    </source>
</reference>
<dbReference type="RefSeq" id="XP_009652754.1">
    <property type="nucleotide sequence ID" value="XM_009654459.1"/>
</dbReference>
<sequence length="900" mass="99622">MVSSCFASNFATDEDKRFTDQNLGLPCIGDQCHQLPPVQSPPMLSHNGYRYKATDSLPGLPTGMPVVKPTLGSAKSDAQDILPSKIDDSNIGRIANAENPILLDPEKLDWGRSRFTSILLANLYSNLSMTDIQKAHDALEPRGTVEIFAPATASKDSSWSTARIVPVLLALGFSPVYLHKFEIEGPTKRHHSTRAGHDSEVHLIIAQKLPEGSDVARSQEATYCACNHGRPVSVYGCRSRGLVGQWPRSQPNVSDDRTPGCGVTRGCFMGPGHQPDPCSVCSGRAHITSGETRLVECGPPMNGLTFQLSILVRGIGMRTRSTMRNEGDAAFERHQKKEGNHEPQIIPIPTRPGKQPLACQHGCDGQEFPSAKLRNKHHQKAHYKCGDCNGIFDGYSKLQHQHYFGHMTFAQLARSPQDPVIVTEFDKYAEKILELVRECLGTEGDHPRESRWHGVLAMLRQLVPENHPPQTAHIASSENLDPAAHAWRLTTDKLDQLLDEEAPLNDRLILKGTRPTRNEDAIHQELCANLLQAFKGMGLSVQDMTSTTGMPAKMPTETVVSRIEKGADIQGGTLPINLLDMMWAGQAPPAPEFLNRRRFAVTALVDARAKVERAKTDLVGKTLTRTSARGQKGNKEENPSSALLDLWGYIYFMLFSQKGSFTGFHCDNPGGTFLRILTGLKVIFVPARWDEQERQNFAEYGDQWVPSQVRIIVLQPGDTFVMMPGGIVPHAVLTLEDSLVCGGMFLDARRILDTLESQLWMVENPRVTNEPAPLQLIVQGGLLRDYVKTEDQERFDSLWREVQSRLSCDCRTCKTCYCKLARDGMCNDVCRKRKMAKSAERAKKPKADGLGKRSAAASEDGLAWSGPTISDCARKTGRIGPRWVWISVLIIIAETPVPER</sequence>
<evidence type="ECO:0008006" key="3">
    <source>
        <dbReference type="Google" id="ProtNLM"/>
    </source>
</evidence>
<dbReference type="Gene3D" id="2.60.120.650">
    <property type="entry name" value="Cupin"/>
    <property type="match status" value="1"/>
</dbReference>
<accession>G2X370</accession>
<dbReference type="GeneID" id="20706318"/>
<dbReference type="Proteomes" id="UP000001611">
    <property type="component" value="Chromosome 3"/>
</dbReference>
<dbReference type="AlphaFoldDB" id="G2X370"/>
<evidence type="ECO:0000313" key="1">
    <source>
        <dbReference type="EMBL" id="EGY23417.1"/>
    </source>
</evidence>
<dbReference type="SUPFAM" id="SSF51197">
    <property type="entry name" value="Clavaminate synthase-like"/>
    <property type="match status" value="1"/>
</dbReference>
<name>G2X370_VERDV</name>
<organism evidence="1 2">
    <name type="scientific">Verticillium dahliae (strain VdLs.17 / ATCC MYA-4575 / FGSC 10137)</name>
    <name type="common">Verticillium wilt</name>
    <dbReference type="NCBI Taxonomy" id="498257"/>
    <lineage>
        <taxon>Eukaryota</taxon>
        <taxon>Fungi</taxon>
        <taxon>Dikarya</taxon>
        <taxon>Ascomycota</taxon>
        <taxon>Pezizomycotina</taxon>
        <taxon>Sordariomycetes</taxon>
        <taxon>Hypocreomycetidae</taxon>
        <taxon>Glomerellales</taxon>
        <taxon>Plectosphaerellaceae</taxon>
        <taxon>Verticillium</taxon>
    </lineage>
</organism>
<gene>
    <name evidence="1" type="ORF">VDAG_04855</name>
</gene>
<protein>
    <recommendedName>
        <fullName evidence="3">JmjC domain-containing protein</fullName>
    </recommendedName>
</protein>
<proteinExistence type="predicted"/>